<dbReference type="Gene3D" id="2.120.10.80">
    <property type="entry name" value="Kelch-type beta propeller"/>
    <property type="match status" value="1"/>
</dbReference>
<organism evidence="2 3">
    <name type="scientific">Marchantia polymorpha subsp. ruderalis</name>
    <dbReference type="NCBI Taxonomy" id="1480154"/>
    <lineage>
        <taxon>Eukaryota</taxon>
        <taxon>Viridiplantae</taxon>
        <taxon>Streptophyta</taxon>
        <taxon>Embryophyta</taxon>
        <taxon>Marchantiophyta</taxon>
        <taxon>Marchantiopsida</taxon>
        <taxon>Marchantiidae</taxon>
        <taxon>Marchantiales</taxon>
        <taxon>Marchantiaceae</taxon>
        <taxon>Marchantia</taxon>
    </lineage>
</organism>
<dbReference type="AlphaFoldDB" id="A0A176VRG2"/>
<keyword evidence="3" id="KW-1185">Reference proteome</keyword>
<sequence>MEVDAGMGGEADQQQGPLPHQQQHQQLPPSISGPRPAPSYRVVSAVIEKKEDGPGPRCGHTLTAVAAVGDEGSPGFIGPRLILFGGATALEGNSHAAGPPASSGAGIRLAGATADVHCYDIHANKWMRDEKQSALSGGLDTNRPDIIHHDFDPKSPLLWIGISTFLAFAPNYRPRHPIFLQAAFK</sequence>
<dbReference type="PANTHER" id="PTHR46422">
    <property type="entry name" value="SERINE/THREONINE-PROTEIN PHOSPHATASE BSL3"/>
    <property type="match status" value="1"/>
</dbReference>
<accession>A0A176VRG2</accession>
<gene>
    <name evidence="2" type="ORF">AXG93_557s1010</name>
</gene>
<name>A0A176VRG2_MARPO</name>
<evidence type="ECO:0000313" key="2">
    <source>
        <dbReference type="EMBL" id="OAE22902.1"/>
    </source>
</evidence>
<protein>
    <submittedName>
        <fullName evidence="2">Uncharacterized protein</fullName>
    </submittedName>
</protein>
<feature type="compositionally biased region" description="Low complexity" evidence="1">
    <location>
        <begin position="13"/>
        <end position="29"/>
    </location>
</feature>
<dbReference type="PANTHER" id="PTHR46422:SF4">
    <property type="entry name" value="SERINE_THREONINE-PROTEIN PHOSPHATASE BSL3"/>
    <property type="match status" value="1"/>
</dbReference>
<comment type="caution">
    <text evidence="2">The sequence shown here is derived from an EMBL/GenBank/DDBJ whole genome shotgun (WGS) entry which is preliminary data.</text>
</comment>
<dbReference type="Proteomes" id="UP000077202">
    <property type="component" value="Unassembled WGS sequence"/>
</dbReference>
<evidence type="ECO:0000313" key="3">
    <source>
        <dbReference type="Proteomes" id="UP000077202"/>
    </source>
</evidence>
<reference evidence="2" key="1">
    <citation type="submission" date="2016-03" db="EMBL/GenBank/DDBJ databases">
        <title>Mechanisms controlling the formation of the plant cell surface in tip-growing cells are functionally conserved among land plants.</title>
        <authorList>
            <person name="Honkanen S."/>
            <person name="Jones V.A."/>
            <person name="Morieri G."/>
            <person name="Champion C."/>
            <person name="Hetherington A.J."/>
            <person name="Kelly S."/>
            <person name="Saint-Marcoux D."/>
            <person name="Proust H."/>
            <person name="Prescott H."/>
            <person name="Dolan L."/>
        </authorList>
    </citation>
    <scope>NUCLEOTIDE SEQUENCE [LARGE SCALE GENOMIC DNA]</scope>
    <source>
        <tissue evidence="2">Whole gametophyte</tissue>
    </source>
</reference>
<feature type="region of interest" description="Disordered" evidence="1">
    <location>
        <begin position="1"/>
        <end position="38"/>
    </location>
</feature>
<evidence type="ECO:0000256" key="1">
    <source>
        <dbReference type="SAM" id="MobiDB-lite"/>
    </source>
</evidence>
<dbReference type="EMBL" id="LVLJ01003017">
    <property type="protein sequence ID" value="OAE22902.1"/>
    <property type="molecule type" value="Genomic_DNA"/>
</dbReference>
<dbReference type="InterPro" id="IPR015915">
    <property type="entry name" value="Kelch-typ_b-propeller"/>
</dbReference>
<proteinExistence type="predicted"/>